<evidence type="ECO:0000256" key="7">
    <source>
        <dbReference type="ARBA" id="ARBA00005412"/>
    </source>
</evidence>
<evidence type="ECO:0000256" key="5">
    <source>
        <dbReference type="ARBA" id="ARBA00004496"/>
    </source>
</evidence>
<dbReference type="PIRSF" id="PIRSF001455">
    <property type="entry name" value="DHQ_synth"/>
    <property type="match status" value="1"/>
</dbReference>
<comment type="cofactor">
    <cofactor evidence="2">
        <name>NAD(+)</name>
        <dbReference type="ChEBI" id="CHEBI:57540"/>
    </cofactor>
</comment>
<dbReference type="EMBL" id="UOGL01000078">
    <property type="protein sequence ID" value="VAX36785.1"/>
    <property type="molecule type" value="Genomic_DNA"/>
</dbReference>
<gene>
    <name evidence="21" type="ORF">MNBD_PLANCTO02-2387</name>
</gene>
<proteinExistence type="inferred from homology"/>
<evidence type="ECO:0000256" key="9">
    <source>
        <dbReference type="ARBA" id="ARBA00017684"/>
    </source>
</evidence>
<keyword evidence="10" id="KW-0963">Cytoplasm</keyword>
<dbReference type="InterPro" id="IPR056179">
    <property type="entry name" value="DHQS_C"/>
</dbReference>
<dbReference type="PANTHER" id="PTHR43622">
    <property type="entry name" value="3-DEHYDROQUINATE SYNTHASE"/>
    <property type="match status" value="1"/>
</dbReference>
<keyword evidence="14" id="KW-0862">Zinc</keyword>
<sequence>MPDSAESLAVQVFLGDRSYDVNVESNVLVAFVDYLETWLEELPEVARSAKKAFVVTDKNVQPLHAVHVLSALQKRGWKAEQFVISPGETSKSLDVISQMYDRLIAMQADRFTIVIAVGGGVVGDAAGFAAATFARGIPFVQVPTTLLAQVDSSVGGKVGINHPQGKNLIGAFHQPLGVLVDTSTLQTLPERDYRSGLAEVVKYGVIFDADFFEYLEQNIEGLNNRTPQVMRFIVAASCRFKADVVEQDEHETTGLRACLNYGHTFAHAFENLSGYGELLHGEAVAIGMIYASKLAEKLEYISSDVTQRQQNLLEALSLPTSLPEGLSLSTDNILTSMQRDKKTVGGKLRFVLPTELGKVKLFDNIPKKTVRDVIDSLL</sequence>
<dbReference type="InterPro" id="IPR030963">
    <property type="entry name" value="DHQ_synth_fam"/>
</dbReference>
<comment type="similarity">
    <text evidence="7">Belongs to the sugar phosphate cyclases superfamily. Dehydroquinate synthase family.</text>
</comment>
<evidence type="ECO:0000256" key="3">
    <source>
        <dbReference type="ARBA" id="ARBA00001941"/>
    </source>
</evidence>
<evidence type="ECO:0000256" key="8">
    <source>
        <dbReference type="ARBA" id="ARBA00013031"/>
    </source>
</evidence>
<dbReference type="InterPro" id="IPR016037">
    <property type="entry name" value="DHQ_synth_AroB"/>
</dbReference>
<name>A0A3B1DX31_9ZZZZ</name>
<comment type="cofactor">
    <cofactor evidence="4">
        <name>Zn(2+)</name>
        <dbReference type="ChEBI" id="CHEBI:29105"/>
    </cofactor>
</comment>
<dbReference type="Gene3D" id="3.40.50.1970">
    <property type="match status" value="1"/>
</dbReference>
<keyword evidence="16" id="KW-0057">Aromatic amino acid biosynthesis</keyword>
<dbReference type="GO" id="GO:0003856">
    <property type="term" value="F:3-dehydroquinate synthase activity"/>
    <property type="evidence" value="ECO:0007669"/>
    <property type="project" value="UniProtKB-EC"/>
</dbReference>
<keyword evidence="15" id="KW-0520">NAD</keyword>
<protein>
    <recommendedName>
        <fullName evidence="9">3-dehydroquinate synthase</fullName>
        <ecNumber evidence="8">4.2.3.4</ecNumber>
    </recommendedName>
</protein>
<evidence type="ECO:0000259" key="19">
    <source>
        <dbReference type="Pfam" id="PF01761"/>
    </source>
</evidence>
<dbReference type="GO" id="GO:0009073">
    <property type="term" value="P:aromatic amino acid family biosynthetic process"/>
    <property type="evidence" value="ECO:0007669"/>
    <property type="project" value="UniProtKB-KW"/>
</dbReference>
<dbReference type="HAMAP" id="MF_00110">
    <property type="entry name" value="DHQ_synthase"/>
    <property type="match status" value="1"/>
</dbReference>
<keyword evidence="18" id="KW-0170">Cobalt</keyword>
<evidence type="ECO:0000256" key="1">
    <source>
        <dbReference type="ARBA" id="ARBA00001393"/>
    </source>
</evidence>
<dbReference type="GO" id="GO:0000166">
    <property type="term" value="F:nucleotide binding"/>
    <property type="evidence" value="ECO:0007669"/>
    <property type="project" value="UniProtKB-KW"/>
</dbReference>
<dbReference type="PANTHER" id="PTHR43622:SF7">
    <property type="entry name" value="3-DEHYDROQUINATE SYNTHASE, CHLOROPLASTIC"/>
    <property type="match status" value="1"/>
</dbReference>
<evidence type="ECO:0000256" key="12">
    <source>
        <dbReference type="ARBA" id="ARBA00022723"/>
    </source>
</evidence>
<dbReference type="Pfam" id="PF01761">
    <property type="entry name" value="DHQ_synthase"/>
    <property type="match status" value="1"/>
</dbReference>
<dbReference type="GO" id="GO:0008652">
    <property type="term" value="P:amino acid biosynthetic process"/>
    <property type="evidence" value="ECO:0007669"/>
    <property type="project" value="UniProtKB-KW"/>
</dbReference>
<reference evidence="21" key="1">
    <citation type="submission" date="2018-06" db="EMBL/GenBank/DDBJ databases">
        <authorList>
            <person name="Zhirakovskaya E."/>
        </authorList>
    </citation>
    <scope>NUCLEOTIDE SEQUENCE</scope>
</reference>
<comment type="cofactor">
    <cofactor evidence="3">
        <name>Co(2+)</name>
        <dbReference type="ChEBI" id="CHEBI:48828"/>
    </cofactor>
</comment>
<evidence type="ECO:0000256" key="6">
    <source>
        <dbReference type="ARBA" id="ARBA00004661"/>
    </source>
</evidence>
<dbReference type="SUPFAM" id="SSF56796">
    <property type="entry name" value="Dehydroquinate synthase-like"/>
    <property type="match status" value="1"/>
</dbReference>
<dbReference type="Pfam" id="PF24621">
    <property type="entry name" value="DHQS_C"/>
    <property type="match status" value="1"/>
</dbReference>
<evidence type="ECO:0000256" key="15">
    <source>
        <dbReference type="ARBA" id="ARBA00023027"/>
    </source>
</evidence>
<dbReference type="FunFam" id="3.40.50.1970:FF:000007">
    <property type="entry name" value="Pentafunctional AROM polypeptide"/>
    <property type="match status" value="1"/>
</dbReference>
<evidence type="ECO:0000256" key="17">
    <source>
        <dbReference type="ARBA" id="ARBA00023239"/>
    </source>
</evidence>
<keyword evidence="13" id="KW-0547">Nucleotide-binding</keyword>
<dbReference type="NCBIfam" id="TIGR01357">
    <property type="entry name" value="aroB"/>
    <property type="match status" value="1"/>
</dbReference>
<dbReference type="InterPro" id="IPR050071">
    <property type="entry name" value="Dehydroquinate_synthase"/>
</dbReference>
<feature type="domain" description="3-dehydroquinate synthase N-terminal" evidence="19">
    <location>
        <begin position="82"/>
        <end position="194"/>
    </location>
</feature>
<dbReference type="GO" id="GO:0046872">
    <property type="term" value="F:metal ion binding"/>
    <property type="evidence" value="ECO:0007669"/>
    <property type="project" value="UniProtKB-KW"/>
</dbReference>
<comment type="subcellular location">
    <subcellularLocation>
        <location evidence="5">Cytoplasm</location>
    </subcellularLocation>
</comment>
<comment type="catalytic activity">
    <reaction evidence="1">
        <text>7-phospho-2-dehydro-3-deoxy-D-arabino-heptonate = 3-dehydroquinate + phosphate</text>
        <dbReference type="Rhea" id="RHEA:21968"/>
        <dbReference type="ChEBI" id="CHEBI:32364"/>
        <dbReference type="ChEBI" id="CHEBI:43474"/>
        <dbReference type="ChEBI" id="CHEBI:58394"/>
        <dbReference type="EC" id="4.2.3.4"/>
    </reaction>
</comment>
<evidence type="ECO:0000313" key="21">
    <source>
        <dbReference type="EMBL" id="VAX36785.1"/>
    </source>
</evidence>
<keyword evidence="12" id="KW-0479">Metal-binding</keyword>
<evidence type="ECO:0000259" key="20">
    <source>
        <dbReference type="Pfam" id="PF24621"/>
    </source>
</evidence>
<organism evidence="21">
    <name type="scientific">hydrothermal vent metagenome</name>
    <dbReference type="NCBI Taxonomy" id="652676"/>
    <lineage>
        <taxon>unclassified sequences</taxon>
        <taxon>metagenomes</taxon>
        <taxon>ecological metagenomes</taxon>
    </lineage>
</organism>
<evidence type="ECO:0000256" key="13">
    <source>
        <dbReference type="ARBA" id="ARBA00022741"/>
    </source>
</evidence>
<dbReference type="CDD" id="cd08195">
    <property type="entry name" value="DHQS"/>
    <property type="match status" value="1"/>
</dbReference>
<keyword evidence="11" id="KW-0028">Amino-acid biosynthesis</keyword>
<dbReference type="EC" id="4.2.3.4" evidence="8"/>
<dbReference type="Gene3D" id="1.20.1090.10">
    <property type="entry name" value="Dehydroquinate synthase-like - alpha domain"/>
    <property type="match status" value="1"/>
</dbReference>
<comment type="pathway">
    <text evidence="6">Metabolic intermediate biosynthesis; chorismate biosynthesis; chorismate from D-erythrose 4-phosphate and phosphoenolpyruvate: step 2/7.</text>
</comment>
<evidence type="ECO:0000256" key="10">
    <source>
        <dbReference type="ARBA" id="ARBA00022490"/>
    </source>
</evidence>
<evidence type="ECO:0000256" key="14">
    <source>
        <dbReference type="ARBA" id="ARBA00022833"/>
    </source>
</evidence>
<evidence type="ECO:0000256" key="2">
    <source>
        <dbReference type="ARBA" id="ARBA00001911"/>
    </source>
</evidence>
<feature type="domain" description="3-dehydroquinate synthase C-terminal" evidence="20">
    <location>
        <begin position="196"/>
        <end position="343"/>
    </location>
</feature>
<keyword evidence="17 21" id="KW-0456">Lyase</keyword>
<evidence type="ECO:0000256" key="11">
    <source>
        <dbReference type="ARBA" id="ARBA00022605"/>
    </source>
</evidence>
<dbReference type="InterPro" id="IPR030960">
    <property type="entry name" value="DHQS/DOIS_N"/>
</dbReference>
<evidence type="ECO:0000256" key="4">
    <source>
        <dbReference type="ARBA" id="ARBA00001947"/>
    </source>
</evidence>
<evidence type="ECO:0000256" key="18">
    <source>
        <dbReference type="ARBA" id="ARBA00023285"/>
    </source>
</evidence>
<dbReference type="AlphaFoldDB" id="A0A3B1DX31"/>
<evidence type="ECO:0000256" key="16">
    <source>
        <dbReference type="ARBA" id="ARBA00023141"/>
    </source>
</evidence>
<accession>A0A3B1DX31</accession>
<dbReference type="GO" id="GO:0005737">
    <property type="term" value="C:cytoplasm"/>
    <property type="evidence" value="ECO:0007669"/>
    <property type="project" value="UniProtKB-SubCell"/>
</dbReference>